<evidence type="ECO:0000259" key="3">
    <source>
        <dbReference type="PROSITE" id="PS51384"/>
    </source>
</evidence>
<proteinExistence type="predicted"/>
<dbReference type="InterPro" id="IPR039261">
    <property type="entry name" value="FNR_nucleotide-bd"/>
</dbReference>
<accession>A0A7Z0JBS3</accession>
<protein>
    <submittedName>
        <fullName evidence="4">NADPH-dependent ferric siderophore reductase</fullName>
    </submittedName>
</protein>
<dbReference type="InterPro" id="IPR008333">
    <property type="entry name" value="Cbr1-like_FAD-bd_dom"/>
</dbReference>
<dbReference type="GO" id="GO:0051537">
    <property type="term" value="F:2 iron, 2 sulfur cluster binding"/>
    <property type="evidence" value="ECO:0007669"/>
    <property type="project" value="UniProtKB-KW"/>
</dbReference>
<evidence type="ECO:0000313" key="5">
    <source>
        <dbReference type="Proteomes" id="UP000572051"/>
    </source>
</evidence>
<reference evidence="4 5" key="1">
    <citation type="submission" date="2020-07" db="EMBL/GenBank/DDBJ databases">
        <title>Sequencing the genomes of 1000 actinobacteria strains.</title>
        <authorList>
            <person name="Klenk H.-P."/>
        </authorList>
    </citation>
    <scope>NUCLEOTIDE SEQUENCE [LARGE SCALE GENOMIC DNA]</scope>
    <source>
        <strain evidence="4 5">DSM 44442</strain>
    </source>
</reference>
<keyword evidence="1" id="KW-0001">2Fe-2S</keyword>
<dbReference type="Pfam" id="PF04954">
    <property type="entry name" value="SIP"/>
    <property type="match status" value="1"/>
</dbReference>
<comment type="caution">
    <text evidence="4">The sequence shown here is derived from an EMBL/GenBank/DDBJ whole genome shotgun (WGS) entry which is preliminary data.</text>
</comment>
<evidence type="ECO:0000313" key="4">
    <source>
        <dbReference type="EMBL" id="NYJ35775.1"/>
    </source>
</evidence>
<dbReference type="Proteomes" id="UP000572051">
    <property type="component" value="Unassembled WGS sequence"/>
</dbReference>
<keyword evidence="5" id="KW-1185">Reference proteome</keyword>
<dbReference type="InterPro" id="IPR017938">
    <property type="entry name" value="Riboflavin_synthase-like_b-brl"/>
</dbReference>
<keyword evidence="1" id="KW-0408">Iron</keyword>
<dbReference type="InterPro" id="IPR007037">
    <property type="entry name" value="SIP_rossman_dom"/>
</dbReference>
<dbReference type="Gene3D" id="3.40.50.80">
    <property type="entry name" value="Nucleotide-binding domain of ferredoxin-NADP reductase (FNR) module"/>
    <property type="match status" value="1"/>
</dbReference>
<sequence length="263" mass="29218">MEKHLTSSPRRSSRNPLVRHFSQFNDEGTVTEAELVTPSLRRIRVESPALAERPYTPGQHVRMEINDPLSLYGILRPSQTLRTYTIWDHSADEGYFEIRVHLYDGEGIGLNWARTVEPGDKVVFWGPMGDFVVTDPPPFLLFVGEETASAAFGPMIRALPPGVDTHVVTQSESPDHDVPIPHPAAGTIRVHRSHRDGASPVSSADMVAAVAGTPLPDRPGRAYVAGEARTCQMVRDHLVKVRGWERTDIRTKPFWVPGKQGLH</sequence>
<keyword evidence="2" id="KW-0411">Iron-sulfur</keyword>
<dbReference type="EMBL" id="JACCFS010000001">
    <property type="protein sequence ID" value="NYJ35775.1"/>
    <property type="molecule type" value="Genomic_DNA"/>
</dbReference>
<dbReference type="AlphaFoldDB" id="A0A7Z0JBS3"/>
<dbReference type="PANTHER" id="PTHR30157">
    <property type="entry name" value="FERRIC REDUCTASE, NADPH-DEPENDENT"/>
    <property type="match status" value="1"/>
</dbReference>
<dbReference type="InterPro" id="IPR039374">
    <property type="entry name" value="SIP_fam"/>
</dbReference>
<dbReference type="Pfam" id="PF00970">
    <property type="entry name" value="FAD_binding_6"/>
    <property type="match status" value="1"/>
</dbReference>
<dbReference type="InterPro" id="IPR017927">
    <property type="entry name" value="FAD-bd_FR_type"/>
</dbReference>
<dbReference type="GO" id="GO:0016491">
    <property type="term" value="F:oxidoreductase activity"/>
    <property type="evidence" value="ECO:0007669"/>
    <property type="project" value="InterPro"/>
</dbReference>
<dbReference type="PANTHER" id="PTHR30157:SF0">
    <property type="entry name" value="NADPH-DEPENDENT FERRIC-CHELATE REDUCTASE"/>
    <property type="match status" value="1"/>
</dbReference>
<dbReference type="Gene3D" id="2.40.30.10">
    <property type="entry name" value="Translation factors"/>
    <property type="match status" value="1"/>
</dbReference>
<name>A0A7Z0JBS3_9ACTN</name>
<dbReference type="SUPFAM" id="SSF63380">
    <property type="entry name" value="Riboflavin synthase domain-like"/>
    <property type="match status" value="1"/>
</dbReference>
<dbReference type="PROSITE" id="PS51384">
    <property type="entry name" value="FAD_FR"/>
    <property type="match status" value="1"/>
</dbReference>
<gene>
    <name evidence="4" type="ORF">HNR10_003656</name>
</gene>
<organism evidence="4 5">
    <name type="scientific">Nocardiopsis aegyptia</name>
    <dbReference type="NCBI Taxonomy" id="220378"/>
    <lineage>
        <taxon>Bacteria</taxon>
        <taxon>Bacillati</taxon>
        <taxon>Actinomycetota</taxon>
        <taxon>Actinomycetes</taxon>
        <taxon>Streptosporangiales</taxon>
        <taxon>Nocardiopsidaceae</taxon>
        <taxon>Nocardiopsis</taxon>
    </lineage>
</organism>
<feature type="domain" description="FAD-binding FR-type" evidence="3">
    <location>
        <begin position="23"/>
        <end position="134"/>
    </location>
</feature>
<dbReference type="RefSeq" id="WP_179825158.1">
    <property type="nucleotide sequence ID" value="NZ_JACCFS010000001.1"/>
</dbReference>
<keyword evidence="1" id="KW-0479">Metal-binding</keyword>
<dbReference type="CDD" id="cd06193">
    <property type="entry name" value="siderophore_interacting"/>
    <property type="match status" value="1"/>
</dbReference>
<evidence type="ECO:0000256" key="1">
    <source>
        <dbReference type="ARBA" id="ARBA00022714"/>
    </source>
</evidence>
<evidence type="ECO:0000256" key="2">
    <source>
        <dbReference type="ARBA" id="ARBA00023014"/>
    </source>
</evidence>